<dbReference type="SUPFAM" id="SSF52402">
    <property type="entry name" value="Adenine nucleotide alpha hydrolases-like"/>
    <property type="match status" value="1"/>
</dbReference>
<reference evidence="13" key="1">
    <citation type="submission" date="2016-10" db="EMBL/GenBank/DDBJ databases">
        <authorList>
            <person name="Varghese N."/>
            <person name="Submissions S."/>
        </authorList>
    </citation>
    <scope>NUCLEOTIDE SEQUENCE [LARGE SCALE GENOMIC DNA]</scope>
    <source>
        <strain evidence="13">CGMCC 1.6775</strain>
    </source>
</reference>
<evidence type="ECO:0000256" key="10">
    <source>
        <dbReference type="PIRSR" id="PIRSR001589-3"/>
    </source>
</evidence>
<dbReference type="EC" id="6.3.5.4" evidence="3"/>
<keyword evidence="8" id="KW-0028">Amino-acid biosynthesis</keyword>
<dbReference type="NCBIfam" id="TIGR01536">
    <property type="entry name" value="asn_synth_AEB"/>
    <property type="match status" value="1"/>
</dbReference>
<keyword evidence="6 8" id="KW-0315">Glutamine amidotransferase</keyword>
<dbReference type="InterPro" id="IPR051786">
    <property type="entry name" value="ASN_synthetase/amidase"/>
</dbReference>
<dbReference type="PROSITE" id="PS51278">
    <property type="entry name" value="GATASE_TYPE_2"/>
    <property type="match status" value="1"/>
</dbReference>
<name>A0A1I4SZ44_9GAMM</name>
<evidence type="ECO:0000256" key="1">
    <source>
        <dbReference type="ARBA" id="ARBA00005187"/>
    </source>
</evidence>
<organism evidence="12 13">
    <name type="scientific">Marinobacter pelagius</name>
    <dbReference type="NCBI Taxonomy" id="379482"/>
    <lineage>
        <taxon>Bacteria</taxon>
        <taxon>Pseudomonadati</taxon>
        <taxon>Pseudomonadota</taxon>
        <taxon>Gammaproteobacteria</taxon>
        <taxon>Pseudomonadales</taxon>
        <taxon>Marinobacteraceae</taxon>
        <taxon>Marinobacter</taxon>
    </lineage>
</organism>
<dbReference type="PANTHER" id="PTHR43284">
    <property type="entry name" value="ASPARAGINE SYNTHETASE (GLUTAMINE-HYDROLYZING)"/>
    <property type="match status" value="1"/>
</dbReference>
<dbReference type="InterPro" id="IPR001962">
    <property type="entry name" value="Asn_synthase"/>
</dbReference>
<evidence type="ECO:0000256" key="5">
    <source>
        <dbReference type="ARBA" id="ARBA00022840"/>
    </source>
</evidence>
<evidence type="ECO:0000256" key="9">
    <source>
        <dbReference type="PIRSR" id="PIRSR001589-2"/>
    </source>
</evidence>
<dbReference type="GO" id="GO:0005524">
    <property type="term" value="F:ATP binding"/>
    <property type="evidence" value="ECO:0007669"/>
    <property type="project" value="UniProtKB-KW"/>
</dbReference>
<dbReference type="CDD" id="cd01991">
    <property type="entry name" value="Asn_synthase_B_C"/>
    <property type="match status" value="1"/>
</dbReference>
<evidence type="ECO:0000313" key="13">
    <source>
        <dbReference type="Proteomes" id="UP000199339"/>
    </source>
</evidence>
<dbReference type="CDD" id="cd00712">
    <property type="entry name" value="AsnB"/>
    <property type="match status" value="1"/>
</dbReference>
<dbReference type="Proteomes" id="UP000199339">
    <property type="component" value="Unassembled WGS sequence"/>
</dbReference>
<dbReference type="GO" id="GO:0005829">
    <property type="term" value="C:cytosol"/>
    <property type="evidence" value="ECO:0007669"/>
    <property type="project" value="TreeGrafter"/>
</dbReference>
<comment type="similarity">
    <text evidence="2">Belongs to the asparagine synthetase family.</text>
</comment>
<evidence type="ECO:0000256" key="2">
    <source>
        <dbReference type="ARBA" id="ARBA00005752"/>
    </source>
</evidence>
<feature type="domain" description="Glutamine amidotransferase type-2" evidence="11">
    <location>
        <begin position="2"/>
        <end position="217"/>
    </location>
</feature>
<dbReference type="GO" id="GO:0006529">
    <property type="term" value="P:asparagine biosynthetic process"/>
    <property type="evidence" value="ECO:0007669"/>
    <property type="project" value="UniProtKB-KW"/>
</dbReference>
<keyword evidence="4 9" id="KW-0547">Nucleotide-binding</keyword>
<dbReference type="InterPro" id="IPR017932">
    <property type="entry name" value="GATase_2_dom"/>
</dbReference>
<keyword evidence="5 9" id="KW-0067">ATP-binding</keyword>
<dbReference type="SUPFAM" id="SSF56235">
    <property type="entry name" value="N-terminal nucleophile aminohydrolases (Ntn hydrolases)"/>
    <property type="match status" value="1"/>
</dbReference>
<accession>A0A1I4SZ44</accession>
<comment type="catalytic activity">
    <reaction evidence="7">
        <text>L-aspartate + L-glutamine + ATP + H2O = L-asparagine + L-glutamate + AMP + diphosphate + H(+)</text>
        <dbReference type="Rhea" id="RHEA:12228"/>
        <dbReference type="ChEBI" id="CHEBI:15377"/>
        <dbReference type="ChEBI" id="CHEBI:15378"/>
        <dbReference type="ChEBI" id="CHEBI:29985"/>
        <dbReference type="ChEBI" id="CHEBI:29991"/>
        <dbReference type="ChEBI" id="CHEBI:30616"/>
        <dbReference type="ChEBI" id="CHEBI:33019"/>
        <dbReference type="ChEBI" id="CHEBI:58048"/>
        <dbReference type="ChEBI" id="CHEBI:58359"/>
        <dbReference type="ChEBI" id="CHEBI:456215"/>
        <dbReference type="EC" id="6.3.5.4"/>
    </reaction>
</comment>
<dbReference type="InterPro" id="IPR006426">
    <property type="entry name" value="Asn_synth_AEB"/>
</dbReference>
<dbReference type="Pfam" id="PF00733">
    <property type="entry name" value="Asn_synthase"/>
    <property type="match status" value="1"/>
</dbReference>
<comment type="pathway">
    <text evidence="1">Amino-acid biosynthesis; L-asparagine biosynthesis; L-asparagine from L-aspartate (L-Gln route): step 1/1.</text>
</comment>
<dbReference type="PANTHER" id="PTHR43284:SF1">
    <property type="entry name" value="ASPARAGINE SYNTHETASE"/>
    <property type="match status" value="1"/>
</dbReference>
<dbReference type="AlphaFoldDB" id="A0A1I4SZ44"/>
<sequence>MCGFAGLIGTNGGFSDSISEQSLRAMGNAIEHRGPDGEGIWKEDTVGMVHRRLAIQDLSPAGAQPMLSNSGRFVIAFNGEIYNFRELRRELELGDANFRGHSDTEVMLAAFEAWGVENSLQRFNGMFAFALVDRHEKRLTLARDRMGEKPLYYGWQGRTLLFGSELKALACNPSWKGDINRGALPLLLRHNLIPAPHSIYSGIYKLLPASFISLDLDRLVPGELPEPSRYWRLEDQFVEDSGWTLNGASSHLETLLEGVVGDQMVSDVPLGAFLSGGVDSSTVVALMQKQASQPVRTFSIGFNEEGFNEAVHAAAVARHLGTDHTELYVTEQDARDLVPRLPQLYDEPFADSSQLPTYLVSEMTRKYVTVALSGDGGDELFCGYPRYPSMLRGWQRRGSLGSRLKGLSGRLPPGITAQAIRALVPSQKGRSVDALRSRLARARIIASARSLSDYYRRSVSYWPDPSAALLESGEGDYGLTGPLPDPVPDNDLKTLMWRDLNWYLPDDILTKVDRAAMACSLETRIPLLDHRVVSFAMGLPASINMQGNVGKQVLRSVLYRHVPRELIDRPKQGFAVPVAAWLRGTLREWAEDLLDPAKLKQQGYWKPDMVRHVWDEHISGREDYSFQLWGILMFQAWLLEQEHGVVQE</sequence>
<evidence type="ECO:0000256" key="3">
    <source>
        <dbReference type="ARBA" id="ARBA00012737"/>
    </source>
</evidence>
<dbReference type="OrthoDB" id="9763290at2"/>
<feature type="active site" description="For GATase activity" evidence="8">
    <location>
        <position position="2"/>
    </location>
</feature>
<protein>
    <recommendedName>
        <fullName evidence="3">asparagine synthase (glutamine-hydrolyzing)</fullName>
        <ecNumber evidence="3">6.3.5.4</ecNumber>
    </recommendedName>
</protein>
<feature type="binding site" evidence="9">
    <location>
        <begin position="373"/>
        <end position="374"/>
    </location>
    <ligand>
        <name>ATP</name>
        <dbReference type="ChEBI" id="CHEBI:30616"/>
    </ligand>
</feature>
<evidence type="ECO:0000256" key="7">
    <source>
        <dbReference type="ARBA" id="ARBA00048741"/>
    </source>
</evidence>
<dbReference type="Gene3D" id="3.40.50.620">
    <property type="entry name" value="HUPs"/>
    <property type="match status" value="1"/>
</dbReference>
<dbReference type="EMBL" id="FOUR01000002">
    <property type="protein sequence ID" value="SFM69788.1"/>
    <property type="molecule type" value="Genomic_DNA"/>
</dbReference>
<dbReference type="Pfam" id="PF13522">
    <property type="entry name" value="GATase_6"/>
    <property type="match status" value="1"/>
</dbReference>
<keyword evidence="8" id="KW-0061">Asparagine biosynthesis</keyword>
<feature type="binding site" evidence="9">
    <location>
        <position position="300"/>
    </location>
    <ligand>
        <name>ATP</name>
        <dbReference type="ChEBI" id="CHEBI:30616"/>
    </ligand>
</feature>
<evidence type="ECO:0000256" key="6">
    <source>
        <dbReference type="ARBA" id="ARBA00022962"/>
    </source>
</evidence>
<gene>
    <name evidence="12" type="ORF">SAMN04487961_0923</name>
</gene>
<dbReference type="GO" id="GO:0004066">
    <property type="term" value="F:asparagine synthase (glutamine-hydrolyzing) activity"/>
    <property type="evidence" value="ECO:0007669"/>
    <property type="project" value="UniProtKB-EC"/>
</dbReference>
<keyword evidence="13" id="KW-1185">Reference proteome</keyword>
<dbReference type="InterPro" id="IPR029055">
    <property type="entry name" value="Ntn_hydrolases_N"/>
</dbReference>
<evidence type="ECO:0000259" key="11">
    <source>
        <dbReference type="PROSITE" id="PS51278"/>
    </source>
</evidence>
<evidence type="ECO:0000256" key="8">
    <source>
        <dbReference type="PIRSR" id="PIRSR001589-1"/>
    </source>
</evidence>
<feature type="site" description="Important for beta-aspartyl-AMP intermediate formation" evidence="10">
    <location>
        <position position="375"/>
    </location>
</feature>
<dbReference type="RefSeq" id="WP_091999465.1">
    <property type="nucleotide sequence ID" value="NZ_FOUR01000002.1"/>
</dbReference>
<dbReference type="InterPro" id="IPR033738">
    <property type="entry name" value="AsnB_N"/>
</dbReference>
<dbReference type="InterPro" id="IPR014729">
    <property type="entry name" value="Rossmann-like_a/b/a_fold"/>
</dbReference>
<dbReference type="Gene3D" id="3.60.20.10">
    <property type="entry name" value="Glutamine Phosphoribosylpyrophosphate, subunit 1, domain 1"/>
    <property type="match status" value="1"/>
</dbReference>
<proteinExistence type="inferred from homology"/>
<feature type="binding site" evidence="9">
    <location>
        <position position="103"/>
    </location>
    <ligand>
        <name>L-glutamine</name>
        <dbReference type="ChEBI" id="CHEBI:58359"/>
    </ligand>
</feature>
<evidence type="ECO:0000313" key="12">
    <source>
        <dbReference type="EMBL" id="SFM69788.1"/>
    </source>
</evidence>
<dbReference type="PIRSF" id="PIRSF001589">
    <property type="entry name" value="Asn_synthetase_glu-h"/>
    <property type="match status" value="1"/>
</dbReference>
<evidence type="ECO:0000256" key="4">
    <source>
        <dbReference type="ARBA" id="ARBA00022741"/>
    </source>
</evidence>